<sequence length="130" mass="15006">MCAVLDQRTLKLTEVMKELNLLNRGVQHNGLRLNTPTSDVEECCALKALSCFRENLQLLPTANKRHQHKLTKSLKSQMIVNSVNTCSQEEIQKATCPRCDSFPKRDTKEFVRELESLLQKTYSRLVERED</sequence>
<evidence type="ECO:0000256" key="8">
    <source>
        <dbReference type="RuleBase" id="RU003453"/>
    </source>
</evidence>
<dbReference type="OrthoDB" id="9426569at2759"/>
<dbReference type="InterPro" id="IPR003443">
    <property type="entry name" value="IL-15/IL-21_fam"/>
</dbReference>
<comment type="caution">
    <text evidence="9">The sequence shown here is derived from an EMBL/GenBank/DDBJ whole genome shotgun (WGS) entry which is preliminary data.</text>
</comment>
<dbReference type="Proteomes" id="UP001046870">
    <property type="component" value="Chromosome 17"/>
</dbReference>
<dbReference type="Pfam" id="PF02372">
    <property type="entry name" value="IL15"/>
    <property type="match status" value="1"/>
</dbReference>
<dbReference type="GO" id="GO:0005126">
    <property type="term" value="F:cytokine receptor binding"/>
    <property type="evidence" value="ECO:0007669"/>
    <property type="project" value="InterPro"/>
</dbReference>
<proteinExistence type="inferred from homology"/>
<reference evidence="9" key="1">
    <citation type="submission" date="2021-01" db="EMBL/GenBank/DDBJ databases">
        <authorList>
            <person name="Zahm M."/>
            <person name="Roques C."/>
            <person name="Cabau C."/>
            <person name="Klopp C."/>
            <person name="Donnadieu C."/>
            <person name="Jouanno E."/>
            <person name="Lampietro C."/>
            <person name="Louis A."/>
            <person name="Herpin A."/>
            <person name="Echchiki A."/>
            <person name="Berthelot C."/>
            <person name="Parey E."/>
            <person name="Roest-Crollius H."/>
            <person name="Braasch I."/>
            <person name="Postlethwait J."/>
            <person name="Bobe J."/>
            <person name="Montfort J."/>
            <person name="Bouchez O."/>
            <person name="Begum T."/>
            <person name="Mejri S."/>
            <person name="Adams A."/>
            <person name="Chen W.-J."/>
            <person name="Guiguen Y."/>
        </authorList>
    </citation>
    <scope>NUCLEOTIDE SEQUENCE</scope>
    <source>
        <strain evidence="9">YG-15Mar2019-1</strain>
        <tissue evidence="9">Brain</tissue>
    </source>
</reference>
<dbReference type="GO" id="GO:0005125">
    <property type="term" value="F:cytokine activity"/>
    <property type="evidence" value="ECO:0007669"/>
    <property type="project" value="UniProtKB-KW"/>
</dbReference>
<protein>
    <recommendedName>
        <fullName evidence="8">Interleukin</fullName>
    </recommendedName>
</protein>
<evidence type="ECO:0000256" key="5">
    <source>
        <dbReference type="ARBA" id="ARBA00022729"/>
    </source>
</evidence>
<dbReference type="EMBL" id="JAFDVH010000017">
    <property type="protein sequence ID" value="KAG7461985.1"/>
    <property type="molecule type" value="Genomic_DNA"/>
</dbReference>
<dbReference type="InterPro" id="IPR009079">
    <property type="entry name" value="4_helix_cytokine-like_core"/>
</dbReference>
<dbReference type="AlphaFoldDB" id="A0A9D3PNT9"/>
<keyword evidence="3 8" id="KW-0202">Cytokine</keyword>
<dbReference type="PANTHER" id="PTHR14356:SF2">
    <property type="entry name" value="INTERLEUKIN-21"/>
    <property type="match status" value="1"/>
</dbReference>
<evidence type="ECO:0000313" key="9">
    <source>
        <dbReference type="EMBL" id="KAG7461985.1"/>
    </source>
</evidence>
<dbReference type="Gene3D" id="1.20.1250.70">
    <property type="entry name" value="Interleukin-15/Interleukin-21"/>
    <property type="match status" value="1"/>
</dbReference>
<comment type="function">
    <text evidence="7">Cytokine with immunoregulatory activity. May promote the transition between innate and adaptive immunity. Induces the production of IgG(1) and IgG(3) in B-cells. Implicated in the generation and maintenance of T follicular helper (Tfh) cells and the formation of germinal-centers. Together with IL6, control the early generation of Tfh cells and are critical for an effective antibody response to acute viral infection. May play a role in proliferation and maturation of natural killer (NK) cells in synergy with IL15. May regulate proliferation of mature B- and T-cells in response to activating stimuli. In synergy with IL15 and IL18 stimulates interferon gamma production in T-cells and NK cells. During T-cell mediated immune response may inhibit dendritic cells (DC) activation and maturation.</text>
</comment>
<evidence type="ECO:0000313" key="10">
    <source>
        <dbReference type="Proteomes" id="UP001046870"/>
    </source>
</evidence>
<keyword evidence="6" id="KW-1015">Disulfide bond</keyword>
<dbReference type="PANTHER" id="PTHR14356">
    <property type="entry name" value="INTERLEUKIN-15-RELATED"/>
    <property type="match status" value="1"/>
</dbReference>
<accession>A0A9D3PNT9</accession>
<evidence type="ECO:0000256" key="1">
    <source>
        <dbReference type="ARBA" id="ARBA00004613"/>
    </source>
</evidence>
<evidence type="ECO:0000256" key="2">
    <source>
        <dbReference type="ARBA" id="ARBA00006050"/>
    </source>
</evidence>
<evidence type="ECO:0000256" key="6">
    <source>
        <dbReference type="ARBA" id="ARBA00023157"/>
    </source>
</evidence>
<dbReference type="SUPFAM" id="SSF47266">
    <property type="entry name" value="4-helical cytokines"/>
    <property type="match status" value="1"/>
</dbReference>
<keyword evidence="5" id="KW-0732">Signal</keyword>
<gene>
    <name evidence="9" type="ORF">MATL_G00197050</name>
</gene>
<evidence type="ECO:0000256" key="3">
    <source>
        <dbReference type="ARBA" id="ARBA00022514"/>
    </source>
</evidence>
<name>A0A9D3PNT9_MEGAT</name>
<comment type="subcellular location">
    <subcellularLocation>
        <location evidence="1">Secreted</location>
    </subcellularLocation>
</comment>
<keyword evidence="4" id="KW-0964">Secreted</keyword>
<dbReference type="GO" id="GO:0005615">
    <property type="term" value="C:extracellular space"/>
    <property type="evidence" value="ECO:0007669"/>
    <property type="project" value="UniProtKB-KW"/>
</dbReference>
<comment type="similarity">
    <text evidence="2 8">Belongs to the IL-15/IL-21 family.</text>
</comment>
<evidence type="ECO:0000256" key="4">
    <source>
        <dbReference type="ARBA" id="ARBA00022525"/>
    </source>
</evidence>
<dbReference type="GO" id="GO:0006955">
    <property type="term" value="P:immune response"/>
    <property type="evidence" value="ECO:0007669"/>
    <property type="project" value="InterPro"/>
</dbReference>
<keyword evidence="10" id="KW-1185">Reference proteome</keyword>
<organism evidence="9 10">
    <name type="scientific">Megalops atlanticus</name>
    <name type="common">Tarpon</name>
    <name type="synonym">Clupea gigantea</name>
    <dbReference type="NCBI Taxonomy" id="7932"/>
    <lineage>
        <taxon>Eukaryota</taxon>
        <taxon>Metazoa</taxon>
        <taxon>Chordata</taxon>
        <taxon>Craniata</taxon>
        <taxon>Vertebrata</taxon>
        <taxon>Euteleostomi</taxon>
        <taxon>Actinopterygii</taxon>
        <taxon>Neopterygii</taxon>
        <taxon>Teleostei</taxon>
        <taxon>Elopiformes</taxon>
        <taxon>Megalopidae</taxon>
        <taxon>Megalops</taxon>
    </lineage>
</organism>
<evidence type="ECO:0000256" key="7">
    <source>
        <dbReference type="ARBA" id="ARBA00045924"/>
    </source>
</evidence>